<gene>
    <name evidence="2" type="ORF">DFQ00_10859</name>
</gene>
<organism evidence="2 3">
    <name type="scientific">Paenibacillus barcinonensis</name>
    <dbReference type="NCBI Taxonomy" id="198119"/>
    <lineage>
        <taxon>Bacteria</taxon>
        <taxon>Bacillati</taxon>
        <taxon>Bacillota</taxon>
        <taxon>Bacilli</taxon>
        <taxon>Bacillales</taxon>
        <taxon>Paenibacillaceae</taxon>
        <taxon>Paenibacillus</taxon>
    </lineage>
</organism>
<evidence type="ECO:0000256" key="1">
    <source>
        <dbReference type="SAM" id="Phobius"/>
    </source>
</evidence>
<feature type="transmembrane region" description="Helical" evidence="1">
    <location>
        <begin position="6"/>
        <end position="28"/>
    </location>
</feature>
<protein>
    <submittedName>
        <fullName evidence="2">Uncharacterized protein</fullName>
    </submittedName>
</protein>
<keyword evidence="1" id="KW-1133">Transmembrane helix</keyword>
<proteinExistence type="predicted"/>
<sequence length="46" mass="5524">MEFFRLYAGTISNIFCAITMMCHLNYIAWERAFVLVFMTIIDKIER</sequence>
<evidence type="ECO:0000313" key="3">
    <source>
        <dbReference type="Proteomes" id="UP000247790"/>
    </source>
</evidence>
<dbReference type="Proteomes" id="UP000247790">
    <property type="component" value="Unassembled WGS sequence"/>
</dbReference>
<dbReference type="EMBL" id="QJSW01000008">
    <property type="protein sequence ID" value="PYE48468.1"/>
    <property type="molecule type" value="Genomic_DNA"/>
</dbReference>
<reference evidence="2 3" key="1">
    <citation type="submission" date="2018-06" db="EMBL/GenBank/DDBJ databases">
        <title>Genomic Encyclopedia of Type Strains, Phase III (KMG-III): the genomes of soil and plant-associated and newly described type strains.</title>
        <authorList>
            <person name="Whitman W."/>
        </authorList>
    </citation>
    <scope>NUCLEOTIDE SEQUENCE [LARGE SCALE GENOMIC DNA]</scope>
    <source>
        <strain evidence="2 3">CECT 7022</strain>
    </source>
</reference>
<comment type="caution">
    <text evidence="2">The sequence shown here is derived from an EMBL/GenBank/DDBJ whole genome shotgun (WGS) entry which is preliminary data.</text>
</comment>
<evidence type="ECO:0000313" key="2">
    <source>
        <dbReference type="EMBL" id="PYE48468.1"/>
    </source>
</evidence>
<accession>A0A2V4WAU8</accession>
<name>A0A2V4WAU8_PAEBA</name>
<keyword evidence="1" id="KW-0472">Membrane</keyword>
<dbReference type="AlphaFoldDB" id="A0A2V4WAU8"/>
<keyword evidence="1" id="KW-0812">Transmembrane</keyword>